<sequence length="211" mass="24053">MFLVEALKKFAKKQDSDRMFEIREDEDVTPLNTRCSSPILSGSPGLLFPRNQPQQEIDSDEGYFSPRSSSTPLKSTSSSPSTSSVFRRSISSLSEIDECRAEPTTSTLPSETPLKRKGLTVTISNISAPTRKRIRFEEHSVDYESIDKQAQVDYELDTASHRLDALETMPINPALRDLIGETKLRRRALISYKRSLQRRHRNSKKINYRSQ</sequence>
<gene>
    <name evidence="2" type="primary">WBGene00277198</name>
</gene>
<evidence type="ECO:0000256" key="1">
    <source>
        <dbReference type="SAM" id="MobiDB-lite"/>
    </source>
</evidence>
<proteinExistence type="predicted"/>
<dbReference type="EnsemblMetazoa" id="PPA38829.1">
    <property type="protein sequence ID" value="PPA38829.1"/>
    <property type="gene ID" value="WBGene00277198"/>
</dbReference>
<feature type="compositionally biased region" description="Low complexity" evidence="1">
    <location>
        <begin position="65"/>
        <end position="85"/>
    </location>
</feature>
<protein>
    <submittedName>
        <fullName evidence="2">Uncharacterized protein</fullName>
    </submittedName>
</protein>
<organism evidence="2 3">
    <name type="scientific">Pristionchus pacificus</name>
    <name type="common">Parasitic nematode worm</name>
    <dbReference type="NCBI Taxonomy" id="54126"/>
    <lineage>
        <taxon>Eukaryota</taxon>
        <taxon>Metazoa</taxon>
        <taxon>Ecdysozoa</taxon>
        <taxon>Nematoda</taxon>
        <taxon>Chromadorea</taxon>
        <taxon>Rhabditida</taxon>
        <taxon>Rhabditina</taxon>
        <taxon>Diplogasteromorpha</taxon>
        <taxon>Diplogasteroidea</taxon>
        <taxon>Neodiplogasteridae</taxon>
        <taxon>Pristionchus</taxon>
    </lineage>
</organism>
<keyword evidence="3" id="KW-1185">Reference proteome</keyword>
<reference evidence="3" key="1">
    <citation type="journal article" date="2008" name="Nat. Genet.">
        <title>The Pristionchus pacificus genome provides a unique perspective on nematode lifestyle and parasitism.</title>
        <authorList>
            <person name="Dieterich C."/>
            <person name="Clifton S.W."/>
            <person name="Schuster L.N."/>
            <person name="Chinwalla A."/>
            <person name="Delehaunty K."/>
            <person name="Dinkelacker I."/>
            <person name="Fulton L."/>
            <person name="Fulton R."/>
            <person name="Godfrey J."/>
            <person name="Minx P."/>
            <person name="Mitreva M."/>
            <person name="Roeseler W."/>
            <person name="Tian H."/>
            <person name="Witte H."/>
            <person name="Yang S.P."/>
            <person name="Wilson R.K."/>
            <person name="Sommer R.J."/>
        </authorList>
    </citation>
    <scope>NUCLEOTIDE SEQUENCE [LARGE SCALE GENOMIC DNA]</scope>
    <source>
        <strain evidence="3">PS312</strain>
    </source>
</reference>
<evidence type="ECO:0000313" key="2">
    <source>
        <dbReference type="EnsemblMetazoa" id="PPA38829.1"/>
    </source>
</evidence>
<feature type="compositionally biased region" description="Low complexity" evidence="1">
    <location>
        <begin position="36"/>
        <end position="47"/>
    </location>
</feature>
<feature type="region of interest" description="Disordered" evidence="1">
    <location>
        <begin position="31"/>
        <end position="85"/>
    </location>
</feature>
<accession>A0A8R1UWM9</accession>
<reference evidence="2" key="2">
    <citation type="submission" date="2022-06" db="UniProtKB">
        <authorList>
            <consortium name="EnsemblMetazoa"/>
        </authorList>
    </citation>
    <scope>IDENTIFICATION</scope>
    <source>
        <strain evidence="2">PS312</strain>
    </source>
</reference>
<dbReference type="AlphaFoldDB" id="A0A2A6CYX6"/>
<accession>A0A2A6CYX6</accession>
<evidence type="ECO:0000313" key="3">
    <source>
        <dbReference type="Proteomes" id="UP000005239"/>
    </source>
</evidence>
<dbReference type="Proteomes" id="UP000005239">
    <property type="component" value="Unassembled WGS sequence"/>
</dbReference>
<name>A0A2A6CYX6_PRIPA</name>